<protein>
    <submittedName>
        <fullName evidence="3">Uncharacterized protein</fullName>
    </submittedName>
</protein>
<name>A0AAW2I4I8_9NEOP</name>
<dbReference type="AlphaFoldDB" id="A0AAW2I4I8"/>
<dbReference type="EMBL" id="JARGDH010000002">
    <property type="protein sequence ID" value="KAL0276385.1"/>
    <property type="molecule type" value="Genomic_DNA"/>
</dbReference>
<evidence type="ECO:0000256" key="1">
    <source>
        <dbReference type="SAM" id="MobiDB-lite"/>
    </source>
</evidence>
<evidence type="ECO:0000313" key="3">
    <source>
        <dbReference type="EMBL" id="KAL0276385.1"/>
    </source>
</evidence>
<feature type="region of interest" description="Disordered" evidence="1">
    <location>
        <begin position="152"/>
        <end position="219"/>
    </location>
</feature>
<accession>A0AAW2I4I8</accession>
<sequence length="219" mass="24777">MDSNGKRTMKVRSQNGEMVDVPLYYLRDYLSCCSELSLVPGLVVTVVSGLIAFYFPTKGAQVANFVKRGVLGLTTYGFGMSLVSIFASRACVQHIYDAVEKTKREQHLHLPKKEEEPEFASKNLSDYQNSSDYIPSFSSDIDLSSPIDFGSDFSGKYETEEEEKPKKRTTYSELREMNRKTFAMNSGGKKSEQQQLIGDDEPKERIMPKKTNKYGDIIE</sequence>
<evidence type="ECO:0000256" key="2">
    <source>
        <dbReference type="SAM" id="Phobius"/>
    </source>
</evidence>
<keyword evidence="2" id="KW-0472">Membrane</keyword>
<keyword evidence="2" id="KW-1133">Transmembrane helix</keyword>
<feature type="transmembrane region" description="Helical" evidence="2">
    <location>
        <begin position="36"/>
        <end position="55"/>
    </location>
</feature>
<feature type="transmembrane region" description="Helical" evidence="2">
    <location>
        <begin position="75"/>
        <end position="96"/>
    </location>
</feature>
<comment type="caution">
    <text evidence="3">The sequence shown here is derived from an EMBL/GenBank/DDBJ whole genome shotgun (WGS) entry which is preliminary data.</text>
</comment>
<organism evidence="3">
    <name type="scientific">Menopon gallinae</name>
    <name type="common">poultry shaft louse</name>
    <dbReference type="NCBI Taxonomy" id="328185"/>
    <lineage>
        <taxon>Eukaryota</taxon>
        <taxon>Metazoa</taxon>
        <taxon>Ecdysozoa</taxon>
        <taxon>Arthropoda</taxon>
        <taxon>Hexapoda</taxon>
        <taxon>Insecta</taxon>
        <taxon>Pterygota</taxon>
        <taxon>Neoptera</taxon>
        <taxon>Paraneoptera</taxon>
        <taxon>Psocodea</taxon>
        <taxon>Troctomorpha</taxon>
        <taxon>Phthiraptera</taxon>
        <taxon>Amblycera</taxon>
        <taxon>Menoponidae</taxon>
        <taxon>Menopon</taxon>
    </lineage>
</organism>
<proteinExistence type="predicted"/>
<gene>
    <name evidence="3" type="ORF">PYX00_003973</name>
</gene>
<keyword evidence="2" id="KW-0812">Transmembrane</keyword>
<reference evidence="3" key="1">
    <citation type="journal article" date="2024" name="Gigascience">
        <title>Chromosome-level genome of the poultry shaft louse Menopon gallinae provides insight into the host-switching and adaptive evolution of parasitic lice.</title>
        <authorList>
            <person name="Xu Y."/>
            <person name="Ma L."/>
            <person name="Liu S."/>
            <person name="Liang Y."/>
            <person name="Liu Q."/>
            <person name="He Z."/>
            <person name="Tian L."/>
            <person name="Duan Y."/>
            <person name="Cai W."/>
            <person name="Li H."/>
            <person name="Song F."/>
        </authorList>
    </citation>
    <scope>NUCLEOTIDE SEQUENCE</scope>
    <source>
        <strain evidence="3">Cailab_2023a</strain>
    </source>
</reference>